<accession>A0A8B7N6D8</accession>
<organism evidence="2 3">
    <name type="scientific">Hyalella azteca</name>
    <name type="common">Amphipod</name>
    <dbReference type="NCBI Taxonomy" id="294128"/>
    <lineage>
        <taxon>Eukaryota</taxon>
        <taxon>Metazoa</taxon>
        <taxon>Ecdysozoa</taxon>
        <taxon>Arthropoda</taxon>
        <taxon>Crustacea</taxon>
        <taxon>Multicrustacea</taxon>
        <taxon>Malacostraca</taxon>
        <taxon>Eumalacostraca</taxon>
        <taxon>Peracarida</taxon>
        <taxon>Amphipoda</taxon>
        <taxon>Senticaudata</taxon>
        <taxon>Talitrida</taxon>
        <taxon>Talitroidea</taxon>
        <taxon>Hyalellidae</taxon>
        <taxon>Hyalella</taxon>
    </lineage>
</organism>
<feature type="compositionally biased region" description="Low complexity" evidence="1">
    <location>
        <begin position="56"/>
        <end position="83"/>
    </location>
</feature>
<reference evidence="3" key="1">
    <citation type="submission" date="2025-08" db="UniProtKB">
        <authorList>
            <consortium name="RefSeq"/>
        </authorList>
    </citation>
    <scope>IDENTIFICATION</scope>
    <source>
        <tissue evidence="3">Whole organism</tissue>
    </source>
</reference>
<dbReference type="GeneID" id="108666478"/>
<evidence type="ECO:0000313" key="3">
    <source>
        <dbReference type="RefSeq" id="XP_018008853.2"/>
    </source>
</evidence>
<dbReference type="KEGG" id="hazt:108666478"/>
<feature type="region of interest" description="Disordered" evidence="1">
    <location>
        <begin position="55"/>
        <end position="131"/>
    </location>
</feature>
<name>A0A8B7N6D8_HYAAZ</name>
<sequence length="301" mass="31847">MASSPLCHAGIDRLEKLCAAKFHLIVPPKFKMPKVVGAAASKIVKRGDYISVTARNNASESSETATTTITSSTENESTNSAASDASERNKNSLSEASTPVSSSTPHEGSEVQDEAITHEEKSPNKSSSITFPVNRCSVAGISGDNSNTAATETTGRDACVDRRCDATETRGPCKRPVSAARSSAKKSKVCRRSRPHLTVNPTKSADSTNLLFAGLVSGARGGTVVSIDDQLSGDDCDEDCEHDDSERNDVSMISSDSAYEATDVMLRESCDEDLLDVAESTSSRQLLADRTCNQLNGDEGS</sequence>
<proteinExistence type="predicted"/>
<gene>
    <name evidence="3" type="primary">LOC108666478</name>
</gene>
<protein>
    <submittedName>
        <fullName evidence="3">Uncharacterized protein LOC108666478</fullName>
    </submittedName>
</protein>
<dbReference type="Proteomes" id="UP000694843">
    <property type="component" value="Unplaced"/>
</dbReference>
<feature type="compositionally biased region" description="Polar residues" evidence="1">
    <location>
        <begin position="91"/>
        <end position="106"/>
    </location>
</feature>
<evidence type="ECO:0000313" key="2">
    <source>
        <dbReference type="Proteomes" id="UP000694843"/>
    </source>
</evidence>
<dbReference type="AlphaFoldDB" id="A0A8B7N6D8"/>
<evidence type="ECO:0000256" key="1">
    <source>
        <dbReference type="SAM" id="MobiDB-lite"/>
    </source>
</evidence>
<dbReference type="RefSeq" id="XP_018008853.2">
    <property type="nucleotide sequence ID" value="XM_018153364.2"/>
</dbReference>
<keyword evidence="2" id="KW-1185">Reference proteome</keyword>